<dbReference type="InterPro" id="IPR010994">
    <property type="entry name" value="RuvA_2-like"/>
</dbReference>
<dbReference type="Pfam" id="PF10531">
    <property type="entry name" value="SLBB"/>
    <property type="match status" value="1"/>
</dbReference>
<dbReference type="GO" id="GO:0015628">
    <property type="term" value="P:protein secretion by the type II secretion system"/>
    <property type="evidence" value="ECO:0007669"/>
    <property type="project" value="TreeGrafter"/>
</dbReference>
<dbReference type="PATRIC" id="fig|33036.3.peg.1302"/>
<proteinExistence type="predicted"/>
<feature type="domain" description="Helix-hairpin-helix DNA-binding motif class 1" evidence="3">
    <location>
        <begin position="192"/>
        <end position="211"/>
    </location>
</feature>
<keyword evidence="2" id="KW-0812">Transmembrane</keyword>
<dbReference type="RefSeq" id="WP_004835990.1">
    <property type="nucleotide sequence ID" value="NZ_CAMPUE010000001.1"/>
</dbReference>
<dbReference type="InterPro" id="IPR003583">
    <property type="entry name" value="Hlx-hairpin-Hlx_DNA-bd_motif"/>
</dbReference>
<dbReference type="GO" id="GO:0006281">
    <property type="term" value="P:DNA repair"/>
    <property type="evidence" value="ECO:0007669"/>
    <property type="project" value="InterPro"/>
</dbReference>
<feature type="region of interest" description="Disordered" evidence="1">
    <location>
        <begin position="128"/>
        <end position="149"/>
    </location>
</feature>
<feature type="domain" description="Helix-hairpin-helix DNA-binding motif class 1" evidence="3">
    <location>
        <begin position="163"/>
        <end position="182"/>
    </location>
</feature>
<evidence type="ECO:0000259" key="3">
    <source>
        <dbReference type="SMART" id="SM00278"/>
    </source>
</evidence>
<dbReference type="Pfam" id="PF12836">
    <property type="entry name" value="HHH_3"/>
    <property type="match status" value="1"/>
</dbReference>
<keyword evidence="2" id="KW-0472">Membrane</keyword>
<evidence type="ECO:0000256" key="1">
    <source>
        <dbReference type="SAM" id="MobiDB-lite"/>
    </source>
</evidence>
<dbReference type="InterPro" id="IPR004509">
    <property type="entry name" value="Competence_ComEA_HhH"/>
</dbReference>
<keyword evidence="2" id="KW-1133">Transmembrane helix</keyword>
<dbReference type="Gene3D" id="3.10.20.600">
    <property type="match status" value="1"/>
</dbReference>
<dbReference type="Proteomes" id="UP000070383">
    <property type="component" value="Unassembled WGS sequence"/>
</dbReference>
<keyword evidence="5" id="KW-1185">Reference proteome</keyword>
<dbReference type="NCBIfam" id="TIGR00426">
    <property type="entry name" value="competence protein ComEA helix-hairpin-helix repeat region"/>
    <property type="match status" value="1"/>
</dbReference>
<evidence type="ECO:0000313" key="4">
    <source>
        <dbReference type="EMBL" id="KWZ77494.1"/>
    </source>
</evidence>
<dbReference type="OrthoDB" id="9790239at2"/>
<dbReference type="PANTHER" id="PTHR21180:SF32">
    <property type="entry name" value="ENDONUCLEASE_EXONUCLEASE_PHOSPHATASE FAMILY DOMAIN-CONTAINING PROTEIN 1"/>
    <property type="match status" value="1"/>
</dbReference>
<dbReference type="AlphaFoldDB" id="A0A133KDE8"/>
<dbReference type="SUPFAM" id="SSF142984">
    <property type="entry name" value="Nqo1 middle domain-like"/>
    <property type="match status" value="1"/>
</dbReference>
<dbReference type="InterPro" id="IPR019554">
    <property type="entry name" value="Soluble_ligand-bd"/>
</dbReference>
<comment type="caution">
    <text evidence="4">The sequence shown here is derived from an EMBL/GenBank/DDBJ whole genome shotgun (WGS) entry which is preliminary data.</text>
</comment>
<feature type="transmembrane region" description="Helical" evidence="2">
    <location>
        <begin position="9"/>
        <end position="26"/>
    </location>
</feature>
<dbReference type="Gene3D" id="1.10.150.320">
    <property type="entry name" value="Photosystem II 12 kDa extrinsic protein"/>
    <property type="match status" value="1"/>
</dbReference>
<gene>
    <name evidence="4" type="ORF">HMPREF3200_01314</name>
</gene>
<dbReference type="PANTHER" id="PTHR21180">
    <property type="entry name" value="ENDONUCLEASE/EXONUCLEASE/PHOSPHATASE FAMILY DOMAIN-CONTAINING PROTEIN 1"/>
    <property type="match status" value="1"/>
</dbReference>
<name>A0A133KDE8_9FIRM</name>
<dbReference type="SMART" id="SM00278">
    <property type="entry name" value="HhH1"/>
    <property type="match status" value="2"/>
</dbReference>
<organism evidence="4 5">
    <name type="scientific">Anaerococcus tetradius</name>
    <dbReference type="NCBI Taxonomy" id="33036"/>
    <lineage>
        <taxon>Bacteria</taxon>
        <taxon>Bacillati</taxon>
        <taxon>Bacillota</taxon>
        <taxon>Tissierellia</taxon>
        <taxon>Tissierellales</taxon>
        <taxon>Peptoniphilaceae</taxon>
        <taxon>Anaerococcus</taxon>
    </lineage>
</organism>
<accession>A0A133KDE8</accession>
<dbReference type="STRING" id="33036.HMPREF3200_01314"/>
<evidence type="ECO:0000256" key="2">
    <source>
        <dbReference type="SAM" id="Phobius"/>
    </source>
</evidence>
<dbReference type="GO" id="GO:0003677">
    <property type="term" value="F:DNA binding"/>
    <property type="evidence" value="ECO:0007669"/>
    <property type="project" value="InterPro"/>
</dbReference>
<reference evidence="5" key="1">
    <citation type="submission" date="2016-01" db="EMBL/GenBank/DDBJ databases">
        <authorList>
            <person name="Mitreva M."/>
            <person name="Pepin K.H."/>
            <person name="Mihindukulasuriya K.A."/>
            <person name="Fulton R."/>
            <person name="Fronick C."/>
            <person name="O'Laughlin M."/>
            <person name="Miner T."/>
            <person name="Herter B."/>
            <person name="Rosa B.A."/>
            <person name="Cordes M."/>
            <person name="Tomlinson C."/>
            <person name="Wollam A."/>
            <person name="Palsikar V.B."/>
            <person name="Mardis E.R."/>
            <person name="Wilson R.K."/>
        </authorList>
    </citation>
    <scope>NUCLEOTIDE SEQUENCE [LARGE SCALE GENOMIC DNA]</scope>
    <source>
        <strain evidence="5">MJR8151</strain>
    </source>
</reference>
<dbReference type="SUPFAM" id="SSF47781">
    <property type="entry name" value="RuvA domain 2-like"/>
    <property type="match status" value="1"/>
</dbReference>
<evidence type="ECO:0000313" key="5">
    <source>
        <dbReference type="Proteomes" id="UP000070383"/>
    </source>
</evidence>
<protein>
    <submittedName>
        <fullName evidence="4">ComEA protein</fullName>
    </submittedName>
</protein>
<dbReference type="InterPro" id="IPR051675">
    <property type="entry name" value="Endo/Exo/Phosphatase_dom_1"/>
</dbReference>
<dbReference type="EMBL" id="LRPM01000048">
    <property type="protein sequence ID" value="KWZ77494.1"/>
    <property type="molecule type" value="Genomic_DNA"/>
</dbReference>
<dbReference type="GO" id="GO:0015627">
    <property type="term" value="C:type II protein secretion system complex"/>
    <property type="evidence" value="ECO:0007669"/>
    <property type="project" value="TreeGrafter"/>
</dbReference>
<sequence>MSEDKKDKIIYGLIIAVFLLLANFLYSKDVTGLFNKSEQINIEDQNDLEQTDDKSQKHEAVEKVPKEKLDKKVYISGEIKNPGVYEIEDGERLEDLIKKAGGMTDQANDKTLNLAERLEDQMKIYIPNKNEDNSEENNDSNQVKSGQTSVKSALININTASKEELMTLPNIGDKRAESIIEYRKKNRFEKIEDIKNIRGIGDKYFEALKDLITV</sequence>